<dbReference type="InterPro" id="IPR051466">
    <property type="entry name" value="D-amino_acid_metab_enzyme"/>
</dbReference>
<dbReference type="GO" id="GO:0016829">
    <property type="term" value="F:lyase activity"/>
    <property type="evidence" value="ECO:0007669"/>
    <property type="project" value="UniProtKB-KW"/>
</dbReference>
<dbReference type="OrthoDB" id="9811417at2"/>
<proteinExistence type="inferred from homology"/>
<dbReference type="Proteomes" id="UP000278222">
    <property type="component" value="Unassembled WGS sequence"/>
</dbReference>
<feature type="domain" description="D-serine dehydratase-like" evidence="3">
    <location>
        <begin position="328"/>
        <end position="428"/>
    </location>
</feature>
<sequence>MTAAASALIPPLGDPAAFVLDETVKGMPPGVAPFPIGAIGEKGWNLLAEDLPLPLAVLKRSALDHNLDWMARFVGDAGAVLAPHGKTTMAPGLFREQVEHGAWAITVGTIHQAIVARRNGVRRVLLANQLIGRQAVRGALDMLRQDPGFELLALVDSVASVELLAKAAAADPIGRPLPLLLEMGYAGGRTGCRNAETALAVARAVKAAEPYLELRGVEGFEGLVAGKTIEECADQVHAFLRRMVAMAAATEAGGLFADGPIILSAGGSAFYDIVVDRFRRAGLHREVLLVSRSGCYVSHDSLMYRDFFAAVRGRAPLVDRLGPGLRPAMEVWAYVQSRPEPGKVILTMGQRDVGVTGGLPQAQSWYRPGADGAPGELGPEHAVTGLNDQHCHMTVPVGSPLQVGDLVGFGVSHPCVTFDKWQVLPVVDDAYQVVGAYRTFF</sequence>
<accession>A0A3N1M790</accession>
<evidence type="ECO:0000256" key="1">
    <source>
        <dbReference type="ARBA" id="ARBA00005323"/>
    </source>
</evidence>
<comment type="caution">
    <text evidence="4">The sequence shown here is derived from an EMBL/GenBank/DDBJ whole genome shotgun (WGS) entry which is preliminary data.</text>
</comment>
<evidence type="ECO:0000256" key="2">
    <source>
        <dbReference type="ARBA" id="ARBA00023239"/>
    </source>
</evidence>
<dbReference type="PANTHER" id="PTHR28004:SF8">
    <property type="entry name" value="D-SERINE DEAMINASE"/>
    <property type="match status" value="1"/>
</dbReference>
<dbReference type="InterPro" id="IPR026956">
    <property type="entry name" value="D-ser_dehydrat-like_dom"/>
</dbReference>
<comment type="similarity">
    <text evidence="1">Belongs to the DSD1 family.</text>
</comment>
<dbReference type="SUPFAM" id="SSF51419">
    <property type="entry name" value="PLP-binding barrel"/>
    <property type="match status" value="1"/>
</dbReference>
<reference evidence="4 5" key="1">
    <citation type="submission" date="2018-11" db="EMBL/GenBank/DDBJ databases">
        <title>Genomic Encyclopedia of Type Strains, Phase IV (KMG-IV): sequencing the most valuable type-strain genomes for metagenomic binning, comparative biology and taxonomic classification.</title>
        <authorList>
            <person name="Goeker M."/>
        </authorList>
    </citation>
    <scope>NUCLEOTIDE SEQUENCE [LARGE SCALE GENOMIC DNA]</scope>
    <source>
        <strain evidence="4 5">DSM 5900</strain>
    </source>
</reference>
<evidence type="ECO:0000313" key="4">
    <source>
        <dbReference type="EMBL" id="ROP99520.1"/>
    </source>
</evidence>
<dbReference type="Gene3D" id="3.20.20.10">
    <property type="entry name" value="Alanine racemase"/>
    <property type="match status" value="1"/>
</dbReference>
<name>A0A3N1M790_9PROT</name>
<dbReference type="AlphaFoldDB" id="A0A3N1M790"/>
<protein>
    <submittedName>
        <fullName evidence="4">D-serine dehydratase</fullName>
    </submittedName>
</protein>
<dbReference type="Gene3D" id="2.40.37.20">
    <property type="entry name" value="D-serine dehydratase-like domain"/>
    <property type="match status" value="1"/>
</dbReference>
<evidence type="ECO:0000259" key="3">
    <source>
        <dbReference type="SMART" id="SM01119"/>
    </source>
</evidence>
<organism evidence="4 5">
    <name type="scientific">Stella humosa</name>
    <dbReference type="NCBI Taxonomy" id="94"/>
    <lineage>
        <taxon>Bacteria</taxon>
        <taxon>Pseudomonadati</taxon>
        <taxon>Pseudomonadota</taxon>
        <taxon>Alphaproteobacteria</taxon>
        <taxon>Rhodospirillales</taxon>
        <taxon>Stellaceae</taxon>
        <taxon>Stella</taxon>
    </lineage>
</organism>
<dbReference type="InterPro" id="IPR029066">
    <property type="entry name" value="PLP-binding_barrel"/>
</dbReference>
<evidence type="ECO:0000313" key="5">
    <source>
        <dbReference type="Proteomes" id="UP000278222"/>
    </source>
</evidence>
<dbReference type="InterPro" id="IPR001608">
    <property type="entry name" value="Ala_racemase_N"/>
</dbReference>
<keyword evidence="5" id="KW-1185">Reference proteome</keyword>
<dbReference type="Pfam" id="PF01168">
    <property type="entry name" value="Ala_racemase_N"/>
    <property type="match status" value="1"/>
</dbReference>
<keyword evidence="2" id="KW-0456">Lyase</keyword>
<dbReference type="RefSeq" id="WP_123688902.1">
    <property type="nucleotide sequence ID" value="NZ_AP019700.1"/>
</dbReference>
<gene>
    <name evidence="4" type="ORF">EDC65_1299</name>
</gene>
<dbReference type="PANTHER" id="PTHR28004">
    <property type="entry name" value="ZGC:162816-RELATED"/>
    <property type="match status" value="1"/>
</dbReference>
<dbReference type="EMBL" id="RJKX01000013">
    <property type="protein sequence ID" value="ROP99520.1"/>
    <property type="molecule type" value="Genomic_DNA"/>
</dbReference>
<dbReference type="SMART" id="SM01119">
    <property type="entry name" value="D-ser_dehydrat"/>
    <property type="match status" value="1"/>
</dbReference>
<dbReference type="InterPro" id="IPR042208">
    <property type="entry name" value="D-ser_dehydrat-like_sf"/>
</dbReference>
<dbReference type="Pfam" id="PF14031">
    <property type="entry name" value="D-ser_dehydrat"/>
    <property type="match status" value="1"/>
</dbReference>
<dbReference type="CDD" id="cd06818">
    <property type="entry name" value="PLPDE_III_cryptic_DSD"/>
    <property type="match status" value="1"/>
</dbReference>